<protein>
    <submittedName>
        <fullName evidence="1">Uncharacterized protein</fullName>
    </submittedName>
</protein>
<dbReference type="HOGENOM" id="CLU_074865_0_0_1"/>
<gene>
    <name evidence="1" type="ORF">PISMIDRAFT_437382</name>
</gene>
<sequence length="240" mass="26729">MDARIAASSIDSKHTDALCLLLTRIHRSTSKRIEAGARMILDAILLTIADIFLDAKEKHPVAIFPQMRIASGDGVLVKNTVNQFEVWLTGNVDYGVCTYKHEANRAKILESSLDDLMVYTGNRIMLVEAKRDKEMLTDCLPEATGLAIALSEVTGCVFNLFAFDVSDYHVPSDNSVRYCLSDGTKWMFQYTRDAEGNRISYEGPLLTIGQPPVGEDSKKDVRRIVGLLYHWVCLAPNAEL</sequence>
<accession>A0A0C9Y6C0</accession>
<name>A0A0C9Y6C0_9AGAM</name>
<proteinExistence type="predicted"/>
<evidence type="ECO:0000313" key="2">
    <source>
        <dbReference type="Proteomes" id="UP000054018"/>
    </source>
</evidence>
<reference evidence="1 2" key="1">
    <citation type="submission" date="2014-04" db="EMBL/GenBank/DDBJ databases">
        <authorList>
            <consortium name="DOE Joint Genome Institute"/>
            <person name="Kuo A."/>
            <person name="Kohler A."/>
            <person name="Costa M.D."/>
            <person name="Nagy L.G."/>
            <person name="Floudas D."/>
            <person name="Copeland A."/>
            <person name="Barry K.W."/>
            <person name="Cichocki N."/>
            <person name="Veneault-Fourrey C."/>
            <person name="LaButti K."/>
            <person name="Lindquist E.A."/>
            <person name="Lipzen A."/>
            <person name="Lundell T."/>
            <person name="Morin E."/>
            <person name="Murat C."/>
            <person name="Sun H."/>
            <person name="Tunlid A."/>
            <person name="Henrissat B."/>
            <person name="Grigoriev I.V."/>
            <person name="Hibbett D.S."/>
            <person name="Martin F."/>
            <person name="Nordberg H.P."/>
            <person name="Cantor M.N."/>
            <person name="Hua S.X."/>
        </authorList>
    </citation>
    <scope>NUCLEOTIDE SEQUENCE [LARGE SCALE GENOMIC DNA]</scope>
    <source>
        <strain evidence="1 2">441</strain>
    </source>
</reference>
<dbReference type="AlphaFoldDB" id="A0A0C9Y6C0"/>
<dbReference type="Proteomes" id="UP000054018">
    <property type="component" value="Unassembled WGS sequence"/>
</dbReference>
<organism evidence="1 2">
    <name type="scientific">Pisolithus microcarpus 441</name>
    <dbReference type="NCBI Taxonomy" id="765257"/>
    <lineage>
        <taxon>Eukaryota</taxon>
        <taxon>Fungi</taxon>
        <taxon>Dikarya</taxon>
        <taxon>Basidiomycota</taxon>
        <taxon>Agaricomycotina</taxon>
        <taxon>Agaricomycetes</taxon>
        <taxon>Agaricomycetidae</taxon>
        <taxon>Boletales</taxon>
        <taxon>Sclerodermatineae</taxon>
        <taxon>Pisolithaceae</taxon>
        <taxon>Pisolithus</taxon>
    </lineage>
</organism>
<reference evidence="2" key="2">
    <citation type="submission" date="2015-01" db="EMBL/GenBank/DDBJ databases">
        <title>Evolutionary Origins and Diversification of the Mycorrhizal Mutualists.</title>
        <authorList>
            <consortium name="DOE Joint Genome Institute"/>
            <consortium name="Mycorrhizal Genomics Consortium"/>
            <person name="Kohler A."/>
            <person name="Kuo A."/>
            <person name="Nagy L.G."/>
            <person name="Floudas D."/>
            <person name="Copeland A."/>
            <person name="Barry K.W."/>
            <person name="Cichocki N."/>
            <person name="Veneault-Fourrey C."/>
            <person name="LaButti K."/>
            <person name="Lindquist E.A."/>
            <person name="Lipzen A."/>
            <person name="Lundell T."/>
            <person name="Morin E."/>
            <person name="Murat C."/>
            <person name="Riley R."/>
            <person name="Ohm R."/>
            <person name="Sun H."/>
            <person name="Tunlid A."/>
            <person name="Henrissat B."/>
            <person name="Grigoriev I.V."/>
            <person name="Hibbett D.S."/>
            <person name="Martin F."/>
        </authorList>
    </citation>
    <scope>NUCLEOTIDE SEQUENCE [LARGE SCALE GENOMIC DNA]</scope>
    <source>
        <strain evidence="2">441</strain>
    </source>
</reference>
<dbReference type="EMBL" id="KN834078">
    <property type="protein sequence ID" value="KIK12481.1"/>
    <property type="molecule type" value="Genomic_DNA"/>
</dbReference>
<keyword evidence="2" id="KW-1185">Reference proteome</keyword>
<evidence type="ECO:0000313" key="1">
    <source>
        <dbReference type="EMBL" id="KIK12481.1"/>
    </source>
</evidence>
<dbReference type="OrthoDB" id="3144838at2759"/>